<evidence type="ECO:0000313" key="3">
    <source>
        <dbReference type="Proteomes" id="UP001175211"/>
    </source>
</evidence>
<feature type="region of interest" description="Disordered" evidence="1">
    <location>
        <begin position="14"/>
        <end position="53"/>
    </location>
</feature>
<evidence type="ECO:0000313" key="2">
    <source>
        <dbReference type="EMBL" id="KAK0462333.1"/>
    </source>
</evidence>
<proteinExistence type="predicted"/>
<dbReference type="RefSeq" id="XP_060333945.1">
    <property type="nucleotide sequence ID" value="XM_060466236.1"/>
</dbReference>
<organism evidence="2 3">
    <name type="scientific">Armillaria tabescens</name>
    <name type="common">Ringless honey mushroom</name>
    <name type="synonym">Agaricus tabescens</name>
    <dbReference type="NCBI Taxonomy" id="1929756"/>
    <lineage>
        <taxon>Eukaryota</taxon>
        <taxon>Fungi</taxon>
        <taxon>Dikarya</taxon>
        <taxon>Basidiomycota</taxon>
        <taxon>Agaricomycotina</taxon>
        <taxon>Agaricomycetes</taxon>
        <taxon>Agaricomycetidae</taxon>
        <taxon>Agaricales</taxon>
        <taxon>Marasmiineae</taxon>
        <taxon>Physalacriaceae</taxon>
        <taxon>Desarmillaria</taxon>
    </lineage>
</organism>
<feature type="compositionally biased region" description="Polar residues" evidence="1">
    <location>
        <begin position="16"/>
        <end position="53"/>
    </location>
</feature>
<name>A0AA39NB24_ARMTA</name>
<dbReference type="Proteomes" id="UP001175211">
    <property type="component" value="Unassembled WGS sequence"/>
</dbReference>
<protein>
    <submittedName>
        <fullName evidence="2">Uncharacterized protein</fullName>
    </submittedName>
</protein>
<gene>
    <name evidence="2" type="ORF">EV420DRAFT_1181551</name>
</gene>
<reference evidence="2" key="1">
    <citation type="submission" date="2023-06" db="EMBL/GenBank/DDBJ databases">
        <authorList>
            <consortium name="Lawrence Berkeley National Laboratory"/>
            <person name="Ahrendt S."/>
            <person name="Sahu N."/>
            <person name="Indic B."/>
            <person name="Wong-Bajracharya J."/>
            <person name="Merenyi Z."/>
            <person name="Ke H.-M."/>
            <person name="Monk M."/>
            <person name="Kocsube S."/>
            <person name="Drula E."/>
            <person name="Lipzen A."/>
            <person name="Balint B."/>
            <person name="Henrissat B."/>
            <person name="Andreopoulos B."/>
            <person name="Martin F.M."/>
            <person name="Harder C.B."/>
            <person name="Rigling D."/>
            <person name="Ford K.L."/>
            <person name="Foster G.D."/>
            <person name="Pangilinan J."/>
            <person name="Papanicolaou A."/>
            <person name="Barry K."/>
            <person name="LaButti K."/>
            <person name="Viragh M."/>
            <person name="Koriabine M."/>
            <person name="Yan M."/>
            <person name="Riley R."/>
            <person name="Champramary S."/>
            <person name="Plett K.L."/>
            <person name="Tsai I.J."/>
            <person name="Slot J."/>
            <person name="Sipos G."/>
            <person name="Plett J."/>
            <person name="Nagy L.G."/>
            <person name="Grigoriev I.V."/>
        </authorList>
    </citation>
    <scope>NUCLEOTIDE SEQUENCE</scope>
    <source>
        <strain evidence="2">CCBAS 213</strain>
    </source>
</reference>
<dbReference type="EMBL" id="JAUEPS010000009">
    <property type="protein sequence ID" value="KAK0462333.1"/>
    <property type="molecule type" value="Genomic_DNA"/>
</dbReference>
<dbReference type="AlphaFoldDB" id="A0AA39NB24"/>
<evidence type="ECO:0000256" key="1">
    <source>
        <dbReference type="SAM" id="MobiDB-lite"/>
    </source>
</evidence>
<sequence length="226" mass="24957">MTLAQKPLSHYCETLPSPTSNASSRISISGNHGKLSSRSTHAPTHDPAQSHSTRINSPVQHIIIISLTMFFRALTALLAAAAATSSPLAARDAGPECTIVVTPKDSSYAAGAANQLTYGSSSKWVFYDTISYNHYCPGFLYRFGQSTYPDGTSVTSTSVSPVHRCNRPADALHVARLRPIRKLERRRNLHRRYRYHCDGSDFRSNRDDHRGAMARDVGLGRFQPRI</sequence>
<accession>A0AA39NB24</accession>
<comment type="caution">
    <text evidence="2">The sequence shown here is derived from an EMBL/GenBank/DDBJ whole genome shotgun (WGS) entry which is preliminary data.</text>
</comment>
<keyword evidence="3" id="KW-1185">Reference proteome</keyword>
<dbReference type="GeneID" id="85349784"/>